<evidence type="ECO:0000313" key="2">
    <source>
        <dbReference type="Proteomes" id="UP000038204"/>
    </source>
</evidence>
<sequence length="71" mass="8337">MLSREDFYVIKQMCRQGAYILTVQEHVIEFCQPSEALFCSALLRFIFTDHRMRLTSLSQISLQQQLLPGQK</sequence>
<evidence type="ECO:0000313" key="1">
    <source>
        <dbReference type="EMBL" id="CNI29621.1"/>
    </source>
</evidence>
<name>A0A0T9QUT0_9GAMM</name>
<protein>
    <submittedName>
        <fullName evidence="1">Uncharacterized protein</fullName>
    </submittedName>
</protein>
<reference evidence="1 2" key="1">
    <citation type="submission" date="2015-03" db="EMBL/GenBank/DDBJ databases">
        <authorList>
            <person name="Murphy D."/>
        </authorList>
    </citation>
    <scope>NUCLEOTIDE SEQUENCE [LARGE SCALE GENOMIC DNA]</scope>
    <source>
        <strain evidence="1 2">Y233</strain>
    </source>
</reference>
<dbReference type="Proteomes" id="UP000038204">
    <property type="component" value="Unassembled WGS sequence"/>
</dbReference>
<dbReference type="EMBL" id="CQBK01000022">
    <property type="protein sequence ID" value="CNI29621.1"/>
    <property type="molecule type" value="Genomic_DNA"/>
</dbReference>
<proteinExistence type="predicted"/>
<gene>
    <name evidence="1" type="ORF">ERS008667_02981</name>
</gene>
<dbReference type="AlphaFoldDB" id="A0A0T9QUT0"/>
<accession>A0A0T9QUT0</accession>
<organism evidence="1 2">
    <name type="scientific">Yersinia similis</name>
    <dbReference type="NCBI Taxonomy" id="367190"/>
    <lineage>
        <taxon>Bacteria</taxon>
        <taxon>Pseudomonadati</taxon>
        <taxon>Pseudomonadota</taxon>
        <taxon>Gammaproteobacteria</taxon>
        <taxon>Enterobacterales</taxon>
        <taxon>Yersiniaceae</taxon>
        <taxon>Yersinia</taxon>
    </lineage>
</organism>